<dbReference type="AlphaFoldDB" id="A0A4W3K8K1"/>
<dbReference type="InParanoid" id="A0A4W3K8K1"/>
<evidence type="ECO:0000256" key="6">
    <source>
        <dbReference type="RuleBase" id="RU368048"/>
    </source>
</evidence>
<dbReference type="GeneTree" id="ENSGT01150000290259"/>
<evidence type="ECO:0000256" key="1">
    <source>
        <dbReference type="ARBA" id="ARBA00009753"/>
    </source>
</evidence>
<dbReference type="PROSITE" id="PS00018">
    <property type="entry name" value="EF_HAND_1"/>
    <property type="match status" value="2"/>
</dbReference>
<keyword evidence="2 5" id="KW-0479">Metal-binding</keyword>
<feature type="binding site" evidence="5">
    <location>
        <position position="73"/>
    </location>
    <ligand>
        <name>Ca(2+)</name>
        <dbReference type="ChEBI" id="CHEBI:29108"/>
        <label>1</label>
    </ligand>
</feature>
<dbReference type="InterPro" id="IPR002048">
    <property type="entry name" value="EF_hand_dom"/>
</dbReference>
<dbReference type="RefSeq" id="XP_007886861.1">
    <property type="nucleotide sequence ID" value="XM_007888670.1"/>
</dbReference>
<feature type="binding site" evidence="5">
    <location>
        <position position="75"/>
    </location>
    <ligand>
        <name>Ca(2+)</name>
        <dbReference type="ChEBI" id="CHEBI:29108"/>
        <label>1</label>
    </ligand>
</feature>
<reference evidence="9" key="3">
    <citation type="journal article" date="2014" name="Nature">
        <title>Elephant shark genome provides unique insights into gnathostome evolution.</title>
        <authorList>
            <consortium name="International Elephant Shark Genome Sequencing Consortium"/>
            <person name="Venkatesh B."/>
            <person name="Lee A.P."/>
            <person name="Ravi V."/>
            <person name="Maurya A.K."/>
            <person name="Lian M.M."/>
            <person name="Swann J.B."/>
            <person name="Ohta Y."/>
            <person name="Flajnik M.F."/>
            <person name="Sutoh Y."/>
            <person name="Kasahara M."/>
            <person name="Hoon S."/>
            <person name="Gangu V."/>
            <person name="Roy S.W."/>
            <person name="Irimia M."/>
            <person name="Korzh V."/>
            <person name="Kondrychyn I."/>
            <person name="Lim Z.W."/>
            <person name="Tay B.H."/>
            <person name="Tohari S."/>
            <person name="Kong K.W."/>
            <person name="Ho S."/>
            <person name="Lorente-Galdos B."/>
            <person name="Quilez J."/>
            <person name="Marques-Bonet T."/>
            <person name="Raney B.J."/>
            <person name="Ingham P.W."/>
            <person name="Tay A."/>
            <person name="Hillier L.W."/>
            <person name="Minx P."/>
            <person name="Boehm T."/>
            <person name="Wilson R.K."/>
            <person name="Brenner S."/>
            <person name="Warren W.C."/>
        </authorList>
    </citation>
    <scope>NUCLEOTIDE SEQUENCE [LARGE SCALE GENOMIC DNA]</scope>
</reference>
<sequence length="135" mass="15257">MATADFSTNVKKVAHALGTSLTDHDISLMPSELRLKGVFDYQKFFEYMRNVKKSERCDEAILNAFKTLDKDKSGYIEWNEIKYILSAIPSSAPFAPLSDEEADAIIQAADVDGDGRIDFQEFEAMVKEEKLPKKK</sequence>
<organism evidence="8 9">
    <name type="scientific">Callorhinchus milii</name>
    <name type="common">Ghost shark</name>
    <dbReference type="NCBI Taxonomy" id="7868"/>
    <lineage>
        <taxon>Eukaryota</taxon>
        <taxon>Metazoa</taxon>
        <taxon>Chordata</taxon>
        <taxon>Craniata</taxon>
        <taxon>Vertebrata</taxon>
        <taxon>Chondrichthyes</taxon>
        <taxon>Holocephali</taxon>
        <taxon>Chimaeriformes</taxon>
        <taxon>Callorhinchidae</taxon>
        <taxon>Callorhinchus</taxon>
    </lineage>
</organism>
<dbReference type="PRINTS" id="PR01697">
    <property type="entry name" value="PARVALBUMIN"/>
</dbReference>
<evidence type="ECO:0000256" key="5">
    <source>
        <dbReference type="PIRSR" id="PIRSR608080-1"/>
    </source>
</evidence>
<dbReference type="Proteomes" id="UP000314986">
    <property type="component" value="Unassembled WGS sequence"/>
</dbReference>
<dbReference type="STRING" id="7868.ENSCMIP00000048018"/>
<feature type="binding site" evidence="5">
    <location>
        <position position="71"/>
    </location>
    <ligand>
        <name>Ca(2+)</name>
        <dbReference type="ChEBI" id="CHEBI:29108"/>
        <label>1</label>
    </ligand>
</feature>
<dbReference type="GO" id="GO:0005509">
    <property type="term" value="F:calcium ion binding"/>
    <property type="evidence" value="ECO:0007669"/>
    <property type="project" value="UniProtKB-UniRule"/>
</dbReference>
<reference evidence="9" key="1">
    <citation type="journal article" date="2006" name="Science">
        <title>Ancient noncoding elements conserved in the human genome.</title>
        <authorList>
            <person name="Venkatesh B."/>
            <person name="Kirkness E.F."/>
            <person name="Loh Y.H."/>
            <person name="Halpern A.L."/>
            <person name="Lee A.P."/>
            <person name="Johnson J."/>
            <person name="Dandona N."/>
            <person name="Viswanathan L.D."/>
            <person name="Tay A."/>
            <person name="Venter J.C."/>
            <person name="Strausberg R.L."/>
            <person name="Brenner S."/>
        </authorList>
    </citation>
    <scope>NUCLEOTIDE SEQUENCE [LARGE SCALE GENOMIC DNA]</scope>
</reference>
<keyword evidence="9" id="KW-1185">Reference proteome</keyword>
<dbReference type="CDD" id="cd16252">
    <property type="entry name" value="EFh_calglandulin_like"/>
    <property type="match status" value="1"/>
</dbReference>
<evidence type="ECO:0000313" key="8">
    <source>
        <dbReference type="Ensembl" id="ENSCMIP00000048018.1"/>
    </source>
</evidence>
<evidence type="ECO:0000256" key="2">
    <source>
        <dbReference type="ARBA" id="ARBA00022723"/>
    </source>
</evidence>
<evidence type="ECO:0000259" key="7">
    <source>
        <dbReference type="PROSITE" id="PS50222"/>
    </source>
</evidence>
<dbReference type="OrthoDB" id="26525at2759"/>
<dbReference type="PROSITE" id="PS50222">
    <property type="entry name" value="EF_HAND_2"/>
    <property type="match status" value="2"/>
</dbReference>
<dbReference type="InterPro" id="IPR011992">
    <property type="entry name" value="EF-hand-dom_pair"/>
</dbReference>
<dbReference type="PANTHER" id="PTHR11653">
    <property type="entry name" value="PARVALBUMIN ALPHA"/>
    <property type="match status" value="1"/>
</dbReference>
<proteinExistence type="inferred from homology"/>
<dbReference type="FunFam" id="1.10.238.10:FF:000629">
    <property type="entry name" value="Parvalbumin beta 2"/>
    <property type="match status" value="1"/>
</dbReference>
<feature type="binding site" evidence="5">
    <location>
        <position position="69"/>
    </location>
    <ligand>
        <name>Ca(2+)</name>
        <dbReference type="ChEBI" id="CHEBI:29108"/>
        <label>1</label>
    </ligand>
</feature>
<reference evidence="8" key="5">
    <citation type="submission" date="2025-09" db="UniProtKB">
        <authorList>
            <consortium name="Ensembl"/>
        </authorList>
    </citation>
    <scope>IDENTIFICATION</scope>
</reference>
<evidence type="ECO:0000313" key="9">
    <source>
        <dbReference type="Proteomes" id="UP000314986"/>
    </source>
</evidence>
<keyword evidence="4 5" id="KW-0106">Calcium</keyword>
<reference evidence="9" key="2">
    <citation type="journal article" date="2007" name="PLoS Biol.">
        <title>Survey sequencing and comparative analysis of the elephant shark (Callorhinchus milii) genome.</title>
        <authorList>
            <person name="Venkatesh B."/>
            <person name="Kirkness E.F."/>
            <person name="Loh Y.H."/>
            <person name="Halpern A.L."/>
            <person name="Lee A.P."/>
            <person name="Johnson J."/>
            <person name="Dandona N."/>
            <person name="Viswanathan L.D."/>
            <person name="Tay A."/>
            <person name="Venter J.C."/>
            <person name="Strausberg R.L."/>
            <person name="Brenner S."/>
        </authorList>
    </citation>
    <scope>NUCLEOTIDE SEQUENCE [LARGE SCALE GENOMIC DNA]</scope>
</reference>
<feature type="binding site" evidence="5">
    <location>
        <position position="110"/>
    </location>
    <ligand>
        <name>Ca(2+)</name>
        <dbReference type="ChEBI" id="CHEBI:29108"/>
        <label>1</label>
    </ligand>
</feature>
<feature type="domain" description="EF-hand" evidence="7">
    <location>
        <begin position="97"/>
        <end position="132"/>
    </location>
</feature>
<comment type="function">
    <text evidence="6">In muscle, parvalbumin is thought to be involved in relaxation after contraction. It binds two calcium ions.</text>
</comment>
<dbReference type="InterPro" id="IPR008080">
    <property type="entry name" value="Parvalbumin"/>
</dbReference>
<dbReference type="GO" id="GO:0005737">
    <property type="term" value="C:cytoplasm"/>
    <property type="evidence" value="ECO:0007669"/>
    <property type="project" value="TreeGrafter"/>
</dbReference>
<protein>
    <recommendedName>
        <fullName evidence="6">Parvalbumin</fullName>
    </recommendedName>
</protein>
<evidence type="ECO:0000256" key="3">
    <source>
        <dbReference type="ARBA" id="ARBA00022737"/>
    </source>
</evidence>
<dbReference type="GeneID" id="103175571"/>
<dbReference type="Gene3D" id="1.10.238.10">
    <property type="entry name" value="EF-hand"/>
    <property type="match status" value="1"/>
</dbReference>
<keyword evidence="3" id="KW-0677">Repeat</keyword>
<feature type="binding site" evidence="5">
    <location>
        <position position="114"/>
    </location>
    <ligand>
        <name>Ca(2+)</name>
        <dbReference type="ChEBI" id="CHEBI:29108"/>
        <label>1</label>
    </ligand>
</feature>
<dbReference type="SUPFAM" id="SSF47473">
    <property type="entry name" value="EF-hand"/>
    <property type="match status" value="1"/>
</dbReference>
<dbReference type="Pfam" id="PF13499">
    <property type="entry name" value="EF-hand_7"/>
    <property type="match status" value="1"/>
</dbReference>
<dbReference type="Ensembl" id="ENSCMIT00000048692.1">
    <property type="protein sequence ID" value="ENSCMIP00000048018.1"/>
    <property type="gene ID" value="ENSCMIG00000019648.1"/>
</dbReference>
<evidence type="ECO:0000256" key="4">
    <source>
        <dbReference type="ARBA" id="ARBA00022837"/>
    </source>
</evidence>
<reference evidence="8" key="4">
    <citation type="submission" date="2025-08" db="UniProtKB">
        <authorList>
            <consortium name="Ensembl"/>
        </authorList>
    </citation>
    <scope>IDENTIFICATION</scope>
</reference>
<feature type="domain" description="EF-hand" evidence="7">
    <location>
        <begin position="56"/>
        <end position="91"/>
    </location>
</feature>
<dbReference type="PANTHER" id="PTHR11653:SF2">
    <property type="entry name" value="PARVALBUMIN ALPHA"/>
    <property type="match status" value="1"/>
</dbReference>
<accession>A0A4W3K8K1</accession>
<feature type="binding site" evidence="5">
    <location>
        <position position="112"/>
    </location>
    <ligand>
        <name>Ca(2+)</name>
        <dbReference type="ChEBI" id="CHEBI:29108"/>
        <label>1</label>
    </ligand>
</feature>
<dbReference type="SMART" id="SM00054">
    <property type="entry name" value="EFh"/>
    <property type="match status" value="2"/>
</dbReference>
<dbReference type="OMA" id="CQVKKMA"/>
<comment type="similarity">
    <text evidence="1 6">Belongs to the parvalbumin family.</text>
</comment>
<dbReference type="KEGG" id="cmk:103175571"/>
<gene>
    <name evidence="8" type="primary">LOC103175571</name>
</gene>
<name>A0A4W3K8K1_CALMI</name>
<feature type="binding site" evidence="5">
    <location>
        <position position="121"/>
    </location>
    <ligand>
        <name>Ca(2+)</name>
        <dbReference type="ChEBI" id="CHEBI:29108"/>
        <label>1</label>
    </ligand>
</feature>
<feature type="binding site" evidence="5">
    <location>
        <position position="80"/>
    </location>
    <ligand>
        <name>Ca(2+)</name>
        <dbReference type="ChEBI" id="CHEBI:29108"/>
        <label>1</label>
    </ligand>
</feature>
<dbReference type="InterPro" id="IPR018247">
    <property type="entry name" value="EF_Hand_1_Ca_BS"/>
</dbReference>